<feature type="compositionally biased region" description="Low complexity" evidence="1">
    <location>
        <begin position="157"/>
        <end position="178"/>
    </location>
</feature>
<evidence type="ECO:0000313" key="3">
    <source>
        <dbReference type="Proteomes" id="UP000789595"/>
    </source>
</evidence>
<name>A0A8J2SRH5_9STRA</name>
<evidence type="ECO:0000256" key="1">
    <source>
        <dbReference type="SAM" id="MobiDB-lite"/>
    </source>
</evidence>
<keyword evidence="3" id="KW-1185">Reference proteome</keyword>
<feature type="region of interest" description="Disordered" evidence="1">
    <location>
        <begin position="157"/>
        <end position="205"/>
    </location>
</feature>
<reference evidence="2" key="1">
    <citation type="submission" date="2021-11" db="EMBL/GenBank/DDBJ databases">
        <authorList>
            <consortium name="Genoscope - CEA"/>
            <person name="William W."/>
        </authorList>
    </citation>
    <scope>NUCLEOTIDE SEQUENCE</scope>
</reference>
<feature type="compositionally biased region" description="Low complexity" evidence="1">
    <location>
        <begin position="187"/>
        <end position="196"/>
    </location>
</feature>
<comment type="caution">
    <text evidence="2">The sequence shown here is derived from an EMBL/GenBank/DDBJ whole genome shotgun (WGS) entry which is preliminary data.</text>
</comment>
<accession>A0A8J2SRH5</accession>
<dbReference type="EMBL" id="CAKKNE010000006">
    <property type="protein sequence ID" value="CAH0378616.1"/>
    <property type="molecule type" value="Genomic_DNA"/>
</dbReference>
<gene>
    <name evidence="2" type="ORF">PECAL_6P02080</name>
</gene>
<protein>
    <submittedName>
        <fullName evidence="2">Uncharacterized protein</fullName>
    </submittedName>
</protein>
<feature type="region of interest" description="Disordered" evidence="1">
    <location>
        <begin position="404"/>
        <end position="429"/>
    </location>
</feature>
<organism evidence="2 3">
    <name type="scientific">Pelagomonas calceolata</name>
    <dbReference type="NCBI Taxonomy" id="35677"/>
    <lineage>
        <taxon>Eukaryota</taxon>
        <taxon>Sar</taxon>
        <taxon>Stramenopiles</taxon>
        <taxon>Ochrophyta</taxon>
        <taxon>Pelagophyceae</taxon>
        <taxon>Pelagomonadales</taxon>
        <taxon>Pelagomonadaceae</taxon>
        <taxon>Pelagomonas</taxon>
    </lineage>
</organism>
<dbReference type="AlphaFoldDB" id="A0A8J2SRH5"/>
<feature type="region of interest" description="Disordered" evidence="1">
    <location>
        <begin position="323"/>
        <end position="342"/>
    </location>
</feature>
<evidence type="ECO:0000313" key="2">
    <source>
        <dbReference type="EMBL" id="CAH0378616.1"/>
    </source>
</evidence>
<proteinExistence type="predicted"/>
<dbReference type="Proteomes" id="UP000789595">
    <property type="component" value="Unassembled WGS sequence"/>
</dbReference>
<sequence length="455" mass="47952">MEDEQPAAAPIVGEELPGEAELQLEVGQEPAALEELGAAPSPARGAVIMSRGLRTRDGDSLLVRFVNHEGWLEARALDCSGGKVGRVVLCGIADDDAAAQRRLCEELAPRLIVRDGTLALGDAPRPADEGSVADSVQLAEAPAPAPLVEAPAPALNAAAPAPAPSAAEAPVPAAEAPAPAAPEEPEAPAAPAEQPVEAPPTPPRLSVRFKETVTFQSARFGAIDAVDGAHAGAANAFGFESKEYDDEDPTSPAALVRRAAAAATVADLAMMRASIALTRAKEASSGANLAHHRDNRSMWTGLVATASAKAKWKALSKRKSRVTALPPARSYDTTPTMRRRQRDREAMKRWWAADAPPWERDVTAALAVRTAPAPLMRVPRPASAAVDIGAIAAAAVPRLRPKTAPVPRQVVSRRPAPRKPAPAPDGAWPLPHLLRPRVARHREAMESMRRTYRCP</sequence>